<dbReference type="InterPro" id="IPR018727">
    <property type="entry name" value="DUF2267"/>
</dbReference>
<dbReference type="EMBL" id="PKLZ01000008">
    <property type="protein sequence ID" value="PLW82252.1"/>
    <property type="molecule type" value="Genomic_DNA"/>
</dbReference>
<dbReference type="Proteomes" id="UP000234845">
    <property type="component" value="Unassembled WGS sequence"/>
</dbReference>
<dbReference type="RefSeq" id="WP_146003581.1">
    <property type="nucleotide sequence ID" value="NZ_PKLZ01000008.1"/>
</dbReference>
<evidence type="ECO:0000313" key="1">
    <source>
        <dbReference type="EMBL" id="PLW82252.1"/>
    </source>
</evidence>
<dbReference type="InterPro" id="IPR038282">
    <property type="entry name" value="DUF2267_sf"/>
</dbReference>
<accession>A0A2N5Y1I8</accession>
<organism evidence="1 2">
    <name type="scientific">Kineobactrum sediminis</name>
    <dbReference type="NCBI Taxonomy" id="1905677"/>
    <lineage>
        <taxon>Bacteria</taxon>
        <taxon>Pseudomonadati</taxon>
        <taxon>Pseudomonadota</taxon>
        <taxon>Gammaproteobacteria</taxon>
        <taxon>Cellvibrionales</taxon>
        <taxon>Halieaceae</taxon>
        <taxon>Kineobactrum</taxon>
    </lineage>
</organism>
<comment type="caution">
    <text evidence="1">The sequence shown here is derived from an EMBL/GenBank/DDBJ whole genome shotgun (WGS) entry which is preliminary data.</text>
</comment>
<evidence type="ECO:0000313" key="2">
    <source>
        <dbReference type="Proteomes" id="UP000234845"/>
    </source>
</evidence>
<dbReference type="OrthoDB" id="20942at2"/>
<sequence>MVQGTLKIIEHSSQDAYKWLSEIADGLDRPQDLGAACHALRAVLHTLRDTLVPDEAMDLGAQLPTLIRGIYYEGYKLTERPVVHRHEADFLQAIASSLERGKAPELDSRLCATTVFATLAGHISAGEAGQVRDMLKKEIQELWPV</sequence>
<protein>
    <submittedName>
        <fullName evidence="1">DUF2267 domain-containing protein</fullName>
    </submittedName>
</protein>
<reference evidence="2" key="1">
    <citation type="submission" date="2017-11" db="EMBL/GenBank/DDBJ databases">
        <title>The draft genome sequence of Chromatocurvus sp. F02.</title>
        <authorList>
            <person name="Du Z.-J."/>
            <person name="Chang Y.-Q."/>
        </authorList>
    </citation>
    <scope>NUCLEOTIDE SEQUENCE [LARGE SCALE GENOMIC DNA]</scope>
    <source>
        <strain evidence="2">F02</strain>
    </source>
</reference>
<dbReference type="Pfam" id="PF10025">
    <property type="entry name" value="DUF2267"/>
    <property type="match status" value="1"/>
</dbReference>
<gene>
    <name evidence="1" type="ORF">CWI75_10765</name>
</gene>
<dbReference type="AlphaFoldDB" id="A0A2N5Y1I8"/>
<dbReference type="Gene3D" id="1.10.490.110">
    <property type="entry name" value="Uncharacterized conserved protein DUF2267"/>
    <property type="match status" value="1"/>
</dbReference>
<name>A0A2N5Y1I8_9GAMM</name>
<keyword evidence="2" id="KW-1185">Reference proteome</keyword>
<proteinExistence type="predicted"/>